<name>A0A127VJ56_9SPHI</name>
<sequence precursor="true">MKKYILLLFISLCGFSTFACDICGCGVGSYYLGLLPEFNKRFIGLRYQHKTLRTHLGPGGKTSYLTTNETYQSAELWGGWNLGSKFRILYFVPYNFNERNSVETKGQKSGLGDIALMGYYNLFSSRNTVNDQLLVQSLWVGAGVKVPSGKYEPRDRDVLTESPNNFQLGTASTDFTLNATYDIRLMDFGVNVNTNYKINTANKYDYRYGNKFTTNALAYYKIRIAKTLTLAPNAGVLYETSAKDIESKKFAVDVSGGYSLAILTGLEANLKRVSFGVNYQAIAAQNLASGSVSAGNRLMIHTSVAF</sequence>
<feature type="signal peptide" evidence="1">
    <location>
        <begin position="1"/>
        <end position="19"/>
    </location>
</feature>
<evidence type="ECO:0000313" key="2">
    <source>
        <dbReference type="EMBL" id="AMQ01364.1"/>
    </source>
</evidence>
<keyword evidence="3" id="KW-1185">Reference proteome</keyword>
<gene>
    <name evidence="2" type="ORF">AY601_4525</name>
</gene>
<reference evidence="2 3" key="1">
    <citation type="submission" date="2016-03" db="EMBL/GenBank/DDBJ databases">
        <title>Complete genome sequence of Pedobacter cryoconitis PAMC 27485.</title>
        <authorList>
            <person name="Lee J."/>
            <person name="Kim O.-S."/>
        </authorList>
    </citation>
    <scope>NUCLEOTIDE SEQUENCE [LARGE SCALE GENOMIC DNA]</scope>
    <source>
        <strain evidence="2 3">PAMC 27485</strain>
    </source>
</reference>
<evidence type="ECO:0000256" key="1">
    <source>
        <dbReference type="SAM" id="SignalP"/>
    </source>
</evidence>
<accession>A0A127VJ56</accession>
<organism evidence="2 3">
    <name type="scientific">Pedobacter cryoconitis</name>
    <dbReference type="NCBI Taxonomy" id="188932"/>
    <lineage>
        <taxon>Bacteria</taxon>
        <taxon>Pseudomonadati</taxon>
        <taxon>Bacteroidota</taxon>
        <taxon>Sphingobacteriia</taxon>
        <taxon>Sphingobacteriales</taxon>
        <taxon>Sphingobacteriaceae</taxon>
        <taxon>Pedobacter</taxon>
    </lineage>
</organism>
<keyword evidence="1" id="KW-0732">Signal</keyword>
<dbReference type="EMBL" id="CP014504">
    <property type="protein sequence ID" value="AMQ01364.1"/>
    <property type="molecule type" value="Genomic_DNA"/>
</dbReference>
<dbReference type="PATRIC" id="fig|188932.3.peg.4691"/>
<evidence type="ECO:0008006" key="4">
    <source>
        <dbReference type="Google" id="ProtNLM"/>
    </source>
</evidence>
<protein>
    <recommendedName>
        <fullName evidence="4">Transporter</fullName>
    </recommendedName>
</protein>
<dbReference type="PROSITE" id="PS51257">
    <property type="entry name" value="PROKAR_LIPOPROTEIN"/>
    <property type="match status" value="1"/>
</dbReference>
<dbReference type="AlphaFoldDB" id="A0A127VJ56"/>
<dbReference type="OrthoDB" id="1405967at2"/>
<evidence type="ECO:0000313" key="3">
    <source>
        <dbReference type="Proteomes" id="UP000071561"/>
    </source>
</evidence>
<feature type="chain" id="PRO_5007280714" description="Transporter" evidence="1">
    <location>
        <begin position="20"/>
        <end position="306"/>
    </location>
</feature>
<proteinExistence type="predicted"/>
<dbReference type="KEGG" id="pcm:AY601_4525"/>
<dbReference type="Proteomes" id="UP000071561">
    <property type="component" value="Chromosome"/>
</dbReference>
<dbReference type="RefSeq" id="WP_068405379.1">
    <property type="nucleotide sequence ID" value="NZ_CP014504.1"/>
</dbReference>